<dbReference type="AlphaFoldDB" id="A0A3L9DYA4"/>
<dbReference type="EMBL" id="RCVM01000001">
    <property type="protein sequence ID" value="RLY05268.1"/>
    <property type="molecule type" value="Genomic_DNA"/>
</dbReference>
<gene>
    <name evidence="1" type="ORF">EAF07_00795</name>
</gene>
<keyword evidence="2" id="KW-1185">Reference proteome</keyword>
<dbReference type="RefSeq" id="WP_121834395.1">
    <property type="nucleotide sequence ID" value="NZ_CP163513.1"/>
</dbReference>
<comment type="caution">
    <text evidence="1">The sequence shown here is derived from an EMBL/GenBank/DDBJ whole genome shotgun (WGS) entry which is preliminary data.</text>
</comment>
<evidence type="ECO:0000313" key="1">
    <source>
        <dbReference type="EMBL" id="RLY05268.1"/>
    </source>
</evidence>
<dbReference type="Pfam" id="PF15428">
    <property type="entry name" value="Imm26"/>
    <property type="match status" value="1"/>
</dbReference>
<dbReference type="InterPro" id="IPR029278">
    <property type="entry name" value="Imm26"/>
</dbReference>
<sequence length="141" mass="16364">MPDKKFCYGKVIAPAAKLPRIQEGFFSVMMSNIVTNTLDEVTFELNESSILLPPWIVNETFWRNGTFFTISRKPLTNKEKDLKIGYVVFDAKKHLRGERGWDLYDINGNLIEKADYYTFSGYTTIHGMEFDLYREKICGTI</sequence>
<name>A0A3L9DYA4_9STRE</name>
<organism evidence="1 2">
    <name type="scientific">Streptococcus hillyeri</name>
    <dbReference type="NCBI Taxonomy" id="2282420"/>
    <lineage>
        <taxon>Bacteria</taxon>
        <taxon>Bacillati</taxon>
        <taxon>Bacillota</taxon>
        <taxon>Bacilli</taxon>
        <taxon>Lactobacillales</taxon>
        <taxon>Streptococcaceae</taxon>
        <taxon>Streptococcus</taxon>
    </lineage>
</organism>
<dbReference type="OrthoDB" id="2218486at2"/>
<evidence type="ECO:0000313" key="2">
    <source>
        <dbReference type="Proteomes" id="UP000279194"/>
    </source>
</evidence>
<dbReference type="Proteomes" id="UP000279194">
    <property type="component" value="Unassembled WGS sequence"/>
</dbReference>
<accession>A0A3L9DYA4</accession>
<reference evidence="1 2" key="1">
    <citation type="submission" date="2018-10" db="EMBL/GenBank/DDBJ databases">
        <title>Streptococcus hillyeri sp. nov., isolated from equine tracheal sample.</title>
        <authorList>
            <person name="Macfadyen A.C."/>
            <person name="Waller A."/>
            <person name="Paterson G.K."/>
        </authorList>
    </citation>
    <scope>NUCLEOTIDE SEQUENCE [LARGE SCALE GENOMIC DNA]</scope>
    <source>
        <strain evidence="1 2">28462</strain>
    </source>
</reference>
<protein>
    <submittedName>
        <fullName evidence="1">Uncharacterized protein</fullName>
    </submittedName>
</protein>
<proteinExistence type="predicted"/>